<dbReference type="Gene3D" id="3.40.50.300">
    <property type="entry name" value="P-loop containing nucleotide triphosphate hydrolases"/>
    <property type="match status" value="1"/>
</dbReference>
<dbReference type="GO" id="GO:0008817">
    <property type="term" value="F:corrinoid adenosyltransferase activity"/>
    <property type="evidence" value="ECO:0007669"/>
    <property type="project" value="InterPro"/>
</dbReference>
<sequence length="113" mass="12669">MDLEKKNNCSQNIYKKDSKKGLVLINTGNGKGKTTAALGLALRAAGHNFRVLVLQFIKGPWKAGEAKIMEKLKPLIEIEQLGRGFIKFKNGKPQHTSQQIDNAIESFRYAREK</sequence>
<dbReference type="EMBL" id="BARU01000024">
    <property type="protein sequence ID" value="GAH25666.1"/>
    <property type="molecule type" value="Genomic_DNA"/>
</dbReference>
<organism evidence="1">
    <name type="scientific">marine sediment metagenome</name>
    <dbReference type="NCBI Taxonomy" id="412755"/>
    <lineage>
        <taxon>unclassified sequences</taxon>
        <taxon>metagenomes</taxon>
        <taxon>ecological metagenomes</taxon>
    </lineage>
</organism>
<protein>
    <recommendedName>
        <fullName evidence="2">Cob(I)yrinic acid a,c-diamide adenosyltransferase</fullName>
    </recommendedName>
</protein>
<accession>X1DXC3</accession>
<dbReference type="AlphaFoldDB" id="X1DXC3"/>
<dbReference type="SUPFAM" id="SSF52540">
    <property type="entry name" value="P-loop containing nucleoside triphosphate hydrolases"/>
    <property type="match status" value="1"/>
</dbReference>
<dbReference type="InterPro" id="IPR003724">
    <property type="entry name" value="CblAdoTrfase_CobA"/>
</dbReference>
<proteinExistence type="predicted"/>
<name>X1DXC3_9ZZZZ</name>
<dbReference type="PANTHER" id="PTHR46638">
    <property type="entry name" value="CORRINOID ADENOSYLTRANSFERASE"/>
    <property type="match status" value="1"/>
</dbReference>
<evidence type="ECO:0008006" key="2">
    <source>
        <dbReference type="Google" id="ProtNLM"/>
    </source>
</evidence>
<dbReference type="GO" id="GO:0009236">
    <property type="term" value="P:cobalamin biosynthetic process"/>
    <property type="evidence" value="ECO:0007669"/>
    <property type="project" value="InterPro"/>
</dbReference>
<gene>
    <name evidence="1" type="ORF">S03H2_00210</name>
</gene>
<dbReference type="GO" id="GO:0005524">
    <property type="term" value="F:ATP binding"/>
    <property type="evidence" value="ECO:0007669"/>
    <property type="project" value="InterPro"/>
</dbReference>
<comment type="caution">
    <text evidence="1">The sequence shown here is derived from an EMBL/GenBank/DDBJ whole genome shotgun (WGS) entry which is preliminary data.</text>
</comment>
<reference evidence="1" key="1">
    <citation type="journal article" date="2014" name="Front. Microbiol.">
        <title>High frequency of phylogenetically diverse reductive dehalogenase-homologous genes in deep subseafloor sedimentary metagenomes.</title>
        <authorList>
            <person name="Kawai M."/>
            <person name="Futagami T."/>
            <person name="Toyoda A."/>
            <person name="Takaki Y."/>
            <person name="Nishi S."/>
            <person name="Hori S."/>
            <person name="Arai W."/>
            <person name="Tsubouchi T."/>
            <person name="Morono Y."/>
            <person name="Uchiyama I."/>
            <person name="Ito T."/>
            <person name="Fujiyama A."/>
            <person name="Inagaki F."/>
            <person name="Takami H."/>
        </authorList>
    </citation>
    <scope>NUCLEOTIDE SEQUENCE</scope>
    <source>
        <strain evidence="1">Expedition CK06-06</strain>
    </source>
</reference>
<evidence type="ECO:0000313" key="1">
    <source>
        <dbReference type="EMBL" id="GAH25666.1"/>
    </source>
</evidence>
<dbReference type="PANTHER" id="PTHR46638:SF1">
    <property type="entry name" value="CORRINOID ADENOSYLTRANSFERASE"/>
    <property type="match status" value="1"/>
</dbReference>
<dbReference type="InterPro" id="IPR027417">
    <property type="entry name" value="P-loop_NTPase"/>
</dbReference>
<dbReference type="Pfam" id="PF02572">
    <property type="entry name" value="CobA_CobO_BtuR"/>
    <property type="match status" value="1"/>
</dbReference>
<feature type="non-terminal residue" evidence="1">
    <location>
        <position position="113"/>
    </location>
</feature>